<evidence type="ECO:0000256" key="2">
    <source>
        <dbReference type="ARBA" id="ARBA00022723"/>
    </source>
</evidence>
<protein>
    <submittedName>
        <fullName evidence="8">Arylsulfatase</fullName>
        <ecNumber evidence="8">3.1.6.1</ecNumber>
    </submittedName>
</protein>
<dbReference type="SUPFAM" id="SSF53649">
    <property type="entry name" value="Alkaline phosphatase-like"/>
    <property type="match status" value="1"/>
</dbReference>
<evidence type="ECO:0000256" key="6">
    <source>
        <dbReference type="SAM" id="SignalP"/>
    </source>
</evidence>
<dbReference type="InterPro" id="IPR000917">
    <property type="entry name" value="Sulfatase_N"/>
</dbReference>
<dbReference type="Gene3D" id="3.40.720.10">
    <property type="entry name" value="Alkaline Phosphatase, subunit A"/>
    <property type="match status" value="1"/>
</dbReference>
<evidence type="ECO:0000256" key="3">
    <source>
        <dbReference type="ARBA" id="ARBA00022801"/>
    </source>
</evidence>
<dbReference type="Proteomes" id="UP000315700">
    <property type="component" value="Chromosome"/>
</dbReference>
<keyword evidence="9" id="KW-1185">Reference proteome</keyword>
<comment type="similarity">
    <text evidence="1">Belongs to the sulfatase family.</text>
</comment>
<evidence type="ECO:0000313" key="8">
    <source>
        <dbReference type="EMBL" id="QDT55179.1"/>
    </source>
</evidence>
<dbReference type="EC" id="3.1.6.1" evidence="8"/>
<dbReference type="CDD" id="cd16151">
    <property type="entry name" value="sulfatase_like"/>
    <property type="match status" value="1"/>
</dbReference>
<dbReference type="InParanoid" id="A0A517SGD1"/>
<dbReference type="EMBL" id="CP036271">
    <property type="protein sequence ID" value="QDT55179.1"/>
    <property type="molecule type" value="Genomic_DNA"/>
</dbReference>
<feature type="chain" id="PRO_5021806720" evidence="6">
    <location>
        <begin position="22"/>
        <end position="448"/>
    </location>
</feature>
<dbReference type="InterPro" id="IPR024607">
    <property type="entry name" value="Sulfatase_CS"/>
</dbReference>
<dbReference type="RefSeq" id="WP_197453364.1">
    <property type="nucleotide sequence ID" value="NZ_CP036271.1"/>
</dbReference>
<evidence type="ECO:0000256" key="1">
    <source>
        <dbReference type="ARBA" id="ARBA00008779"/>
    </source>
</evidence>
<dbReference type="GO" id="GO:0046872">
    <property type="term" value="F:metal ion binding"/>
    <property type="evidence" value="ECO:0007669"/>
    <property type="project" value="UniProtKB-KW"/>
</dbReference>
<dbReference type="GO" id="GO:0004065">
    <property type="term" value="F:arylsulfatase activity"/>
    <property type="evidence" value="ECO:0007669"/>
    <property type="project" value="UniProtKB-EC"/>
</dbReference>
<keyword evidence="3 8" id="KW-0378">Hydrolase</keyword>
<keyword evidence="4" id="KW-0106">Calcium</keyword>
<evidence type="ECO:0000313" key="9">
    <source>
        <dbReference type="Proteomes" id="UP000315700"/>
    </source>
</evidence>
<feature type="region of interest" description="Disordered" evidence="5">
    <location>
        <begin position="418"/>
        <end position="448"/>
    </location>
</feature>
<dbReference type="KEGG" id="ccos:Pan44_32210"/>
<keyword evidence="6" id="KW-0732">Signal</keyword>
<feature type="domain" description="Sulfatase N-terminal" evidence="7">
    <location>
        <begin position="27"/>
        <end position="327"/>
    </location>
</feature>
<dbReference type="PANTHER" id="PTHR42693">
    <property type="entry name" value="ARYLSULFATASE FAMILY MEMBER"/>
    <property type="match status" value="1"/>
</dbReference>
<reference evidence="8 9" key="1">
    <citation type="submission" date="2019-02" db="EMBL/GenBank/DDBJ databases">
        <title>Deep-cultivation of Planctomycetes and their phenomic and genomic characterization uncovers novel biology.</title>
        <authorList>
            <person name="Wiegand S."/>
            <person name="Jogler M."/>
            <person name="Boedeker C."/>
            <person name="Pinto D."/>
            <person name="Vollmers J."/>
            <person name="Rivas-Marin E."/>
            <person name="Kohn T."/>
            <person name="Peeters S.H."/>
            <person name="Heuer A."/>
            <person name="Rast P."/>
            <person name="Oberbeckmann S."/>
            <person name="Bunk B."/>
            <person name="Jeske O."/>
            <person name="Meyerdierks A."/>
            <person name="Storesund J.E."/>
            <person name="Kallscheuer N."/>
            <person name="Luecker S."/>
            <person name="Lage O.M."/>
            <person name="Pohl T."/>
            <person name="Merkel B.J."/>
            <person name="Hornburger P."/>
            <person name="Mueller R.-W."/>
            <person name="Bruemmer F."/>
            <person name="Labrenz M."/>
            <person name="Spormann A.M."/>
            <person name="Op den Camp H."/>
            <person name="Overmann J."/>
            <person name="Amann R."/>
            <person name="Jetten M.S.M."/>
            <person name="Mascher T."/>
            <person name="Medema M.H."/>
            <person name="Devos D.P."/>
            <person name="Kaster A.-K."/>
            <person name="Ovreas L."/>
            <person name="Rohde M."/>
            <person name="Galperin M.Y."/>
            <person name="Jogler C."/>
        </authorList>
    </citation>
    <scope>NUCLEOTIDE SEQUENCE [LARGE SCALE GENOMIC DNA]</scope>
    <source>
        <strain evidence="8 9">Pan44</strain>
    </source>
</reference>
<gene>
    <name evidence="8" type="primary">atsA_23</name>
    <name evidence="8" type="ORF">Pan44_32210</name>
</gene>
<name>A0A517SGD1_9PLAN</name>
<dbReference type="InterPro" id="IPR017850">
    <property type="entry name" value="Alkaline_phosphatase_core_sf"/>
</dbReference>
<evidence type="ECO:0000259" key="7">
    <source>
        <dbReference type="Pfam" id="PF00884"/>
    </source>
</evidence>
<feature type="signal peptide" evidence="6">
    <location>
        <begin position="1"/>
        <end position="21"/>
    </location>
</feature>
<dbReference type="InterPro" id="IPR050738">
    <property type="entry name" value="Sulfatase"/>
</dbReference>
<dbReference type="PROSITE" id="PS00523">
    <property type="entry name" value="SULFATASE_1"/>
    <property type="match status" value="1"/>
</dbReference>
<sequence length="448" mass="49605" precursor="true">MIRSIVIALLCVSLADATAFSAPPAKPNFIVILADDLGYECLGTDGGESYSTPHLDKLAAGGMRFDRAYAQPLCTPTRLQLMTGRYNVWNYTSFGELNRKETTFAQLLKPAGYATGIFGKWQLGQEVDSPQHFGFDVSCLWQQTRRPSRFPNPGLEFNGVERDFTNGEFGPDVVQAEALKFIDANRERPFFLYYPMILTHGPFIPTPSDPEYDPKAVNENAGQNKKFFASMVKHMDAHVGELERRLGQHGLLEKTLVLFIGDNGTGKGLTTRWRGRDYAGGKGLSTRAGMHVPFIASWPGVIPAGRVNNDLVDTTDVLPTLLDAAGVKPAEPSRLDGHSLLAMLQGQLGQPREWIYSWHPTASREFAAEKTLKLYADGRLVDYGRDPQQEHDITENTAETTAARERLQKVLSRFASARPAELKARDGKGYQDNMKAPPANRTSRKKAA</sequence>
<accession>A0A517SGD1</accession>
<proteinExistence type="inferred from homology"/>
<dbReference type="Pfam" id="PF00884">
    <property type="entry name" value="Sulfatase"/>
    <property type="match status" value="1"/>
</dbReference>
<feature type="compositionally biased region" description="Basic and acidic residues" evidence="5">
    <location>
        <begin position="420"/>
        <end position="429"/>
    </location>
</feature>
<evidence type="ECO:0000256" key="5">
    <source>
        <dbReference type="SAM" id="MobiDB-lite"/>
    </source>
</evidence>
<keyword evidence="2" id="KW-0479">Metal-binding</keyword>
<organism evidence="8 9">
    <name type="scientific">Caulifigura coniformis</name>
    <dbReference type="NCBI Taxonomy" id="2527983"/>
    <lineage>
        <taxon>Bacteria</taxon>
        <taxon>Pseudomonadati</taxon>
        <taxon>Planctomycetota</taxon>
        <taxon>Planctomycetia</taxon>
        <taxon>Planctomycetales</taxon>
        <taxon>Planctomycetaceae</taxon>
        <taxon>Caulifigura</taxon>
    </lineage>
</organism>
<evidence type="ECO:0000256" key="4">
    <source>
        <dbReference type="ARBA" id="ARBA00022837"/>
    </source>
</evidence>
<dbReference type="PANTHER" id="PTHR42693:SF53">
    <property type="entry name" value="ENDO-4-O-SULFATASE"/>
    <property type="match status" value="1"/>
</dbReference>
<dbReference type="AlphaFoldDB" id="A0A517SGD1"/>